<sequence>MKEWLRKIDFLREEDEKPENQFTLSEFSGSVGDLGTLLPLAFALIVFNGFSSAIIFFLFGVIYLLTGWFYRVPVSVQPLKAMSVIAIGQGFSPEFLAGTSVLYGLLMAFLALTGLIRWLQNWFTPALVRGIQFGIGLILTQKALELVWQKGILLHLDNSSLSLGFLLLALFLAIIWWFQVKKDLPAALIMIFLSILFIAIWGPAPPIREGQHLSLKLYLPDFSIWKEALIFLIIPQLPLTLGNAVYAANDSCHTLWGKQAQRVTPTRLAFSIGLSDVLIGLFKGFPVCHGAGGMGAHAQFGARTGGATMIIGAVLVISALIPALNQFIFLIPVPLLAAMLIFDSYRMMIMVRRLEGWQPLFVALLVGGISFLTRNLTIALVAGFLTERLLKLMINKSTKTVIGAEND</sequence>
<organism evidence="3 4">
    <name type="scientific">Caldithrix abyssi DSM 13497</name>
    <dbReference type="NCBI Taxonomy" id="880073"/>
    <lineage>
        <taxon>Bacteria</taxon>
        <taxon>Pseudomonadati</taxon>
        <taxon>Calditrichota</taxon>
        <taxon>Calditrichia</taxon>
        <taxon>Calditrichales</taxon>
        <taxon>Calditrichaceae</taxon>
        <taxon>Caldithrix</taxon>
    </lineage>
</organism>
<dbReference type="GO" id="GO:0015098">
    <property type="term" value="F:molybdate ion transmembrane transporter activity"/>
    <property type="evidence" value="ECO:0007669"/>
    <property type="project" value="InterPro"/>
</dbReference>
<dbReference type="OrthoDB" id="7361398at2"/>
<feature type="transmembrane region" description="Helical" evidence="1">
    <location>
        <begin position="300"/>
        <end position="321"/>
    </location>
</feature>
<dbReference type="STRING" id="880073.Cabys_2008"/>
<dbReference type="InterPro" id="IPR031563">
    <property type="entry name" value="MOT1/MOT2"/>
</dbReference>
<feature type="transmembrane region" description="Helical" evidence="1">
    <location>
        <begin position="161"/>
        <end position="178"/>
    </location>
</feature>
<feature type="transmembrane region" description="Helical" evidence="1">
    <location>
        <begin position="122"/>
        <end position="140"/>
    </location>
</feature>
<keyword evidence="1" id="KW-0472">Membrane</keyword>
<feature type="transmembrane region" description="Helical" evidence="1">
    <location>
        <begin position="37"/>
        <end position="70"/>
    </location>
</feature>
<gene>
    <name evidence="2" type="ORF">Cabys_2008</name>
    <name evidence="3" type="ORF">Calab_3130</name>
</gene>
<dbReference type="eggNOG" id="COG0659">
    <property type="taxonomic scope" value="Bacteria"/>
</dbReference>
<dbReference type="InParanoid" id="H1XTW9"/>
<evidence type="ECO:0000256" key="1">
    <source>
        <dbReference type="SAM" id="Phobius"/>
    </source>
</evidence>
<evidence type="ECO:0000313" key="3">
    <source>
        <dbReference type="EMBL" id="EHO42736.1"/>
    </source>
</evidence>
<evidence type="ECO:0000313" key="4">
    <source>
        <dbReference type="Proteomes" id="UP000004671"/>
    </source>
</evidence>
<dbReference type="PANTHER" id="PTHR31970:SF9">
    <property type="entry name" value="MOLYBDATE TRANSPORTER 2"/>
    <property type="match status" value="1"/>
</dbReference>
<dbReference type="Proteomes" id="UP000183868">
    <property type="component" value="Chromosome"/>
</dbReference>
<dbReference type="EMBL" id="CP018099">
    <property type="protein sequence ID" value="APF18757.1"/>
    <property type="molecule type" value="Genomic_DNA"/>
</dbReference>
<reference evidence="2 5" key="2">
    <citation type="submission" date="2016-11" db="EMBL/GenBank/DDBJ databases">
        <title>Genomic analysis of Caldithrix abyssi and proposal of a novel bacterial phylum Caldithrichaeota.</title>
        <authorList>
            <person name="Kublanov I."/>
            <person name="Sigalova O."/>
            <person name="Gavrilov S."/>
            <person name="Lebedinsky A."/>
            <person name="Ivanova N."/>
            <person name="Daum C."/>
            <person name="Reddy T."/>
            <person name="Klenk H.P."/>
            <person name="Goker M."/>
            <person name="Reva O."/>
            <person name="Miroshnichenko M."/>
            <person name="Kyprides N."/>
            <person name="Woyke T."/>
            <person name="Gelfand M."/>
        </authorList>
    </citation>
    <scope>NUCLEOTIDE SEQUENCE [LARGE SCALE GENOMIC DNA]</scope>
    <source>
        <strain evidence="2 5">LF13</strain>
    </source>
</reference>
<dbReference type="Pfam" id="PF16983">
    <property type="entry name" value="MFS_MOT1"/>
    <property type="match status" value="2"/>
</dbReference>
<evidence type="ECO:0000313" key="2">
    <source>
        <dbReference type="EMBL" id="APF18757.1"/>
    </source>
</evidence>
<feature type="transmembrane region" description="Helical" evidence="1">
    <location>
        <begin position="360"/>
        <end position="385"/>
    </location>
</feature>
<dbReference type="HOGENOM" id="CLU_032158_1_0_0"/>
<feature type="transmembrane region" description="Helical" evidence="1">
    <location>
        <begin position="184"/>
        <end position="207"/>
    </location>
</feature>
<proteinExistence type="predicted"/>
<dbReference type="EMBL" id="CM001402">
    <property type="protein sequence ID" value="EHO42736.1"/>
    <property type="molecule type" value="Genomic_DNA"/>
</dbReference>
<keyword evidence="1" id="KW-1133">Transmembrane helix</keyword>
<keyword evidence="1" id="KW-0812">Transmembrane</keyword>
<dbReference type="Proteomes" id="UP000004671">
    <property type="component" value="Chromosome"/>
</dbReference>
<dbReference type="AlphaFoldDB" id="H1XTW9"/>
<feature type="transmembrane region" description="Helical" evidence="1">
    <location>
        <begin position="327"/>
        <end position="348"/>
    </location>
</feature>
<dbReference type="PANTHER" id="PTHR31970">
    <property type="match status" value="1"/>
</dbReference>
<protein>
    <submittedName>
        <fullName evidence="2">Molybdate transporter of MFS superfamily protein</fullName>
    </submittedName>
    <submittedName>
        <fullName evidence="3">Sulfate transporter</fullName>
    </submittedName>
</protein>
<name>H1XTW9_CALAY</name>
<feature type="transmembrane region" description="Helical" evidence="1">
    <location>
        <begin position="91"/>
        <end position="116"/>
    </location>
</feature>
<dbReference type="KEGG" id="caby:Cabys_2008"/>
<keyword evidence="4" id="KW-1185">Reference proteome</keyword>
<feature type="transmembrane region" description="Helical" evidence="1">
    <location>
        <begin position="268"/>
        <end position="288"/>
    </location>
</feature>
<accession>H1XTW9</accession>
<feature type="transmembrane region" description="Helical" evidence="1">
    <location>
        <begin position="228"/>
        <end position="248"/>
    </location>
</feature>
<dbReference type="PaxDb" id="880073-Calab_3130"/>
<dbReference type="RefSeq" id="WP_006930091.1">
    <property type="nucleotide sequence ID" value="NZ_CM001402.1"/>
</dbReference>
<evidence type="ECO:0000313" key="5">
    <source>
        <dbReference type="Proteomes" id="UP000183868"/>
    </source>
</evidence>
<reference evidence="3 4" key="1">
    <citation type="submission" date="2011-09" db="EMBL/GenBank/DDBJ databases">
        <title>The permanent draft genome of Caldithrix abyssi DSM 13497.</title>
        <authorList>
            <consortium name="US DOE Joint Genome Institute (JGI-PGF)"/>
            <person name="Lucas S."/>
            <person name="Han J."/>
            <person name="Lapidus A."/>
            <person name="Bruce D."/>
            <person name="Goodwin L."/>
            <person name="Pitluck S."/>
            <person name="Peters L."/>
            <person name="Kyrpides N."/>
            <person name="Mavromatis K."/>
            <person name="Ivanova N."/>
            <person name="Mikhailova N."/>
            <person name="Chertkov O."/>
            <person name="Detter J.C."/>
            <person name="Tapia R."/>
            <person name="Han C."/>
            <person name="Land M."/>
            <person name="Hauser L."/>
            <person name="Markowitz V."/>
            <person name="Cheng J.-F."/>
            <person name="Hugenholtz P."/>
            <person name="Woyke T."/>
            <person name="Wu D."/>
            <person name="Spring S."/>
            <person name="Brambilla E."/>
            <person name="Klenk H.-P."/>
            <person name="Eisen J.A."/>
        </authorList>
    </citation>
    <scope>NUCLEOTIDE SEQUENCE [LARGE SCALE GENOMIC DNA]</scope>
    <source>
        <strain evidence="3 4">DSM 13497</strain>
    </source>
</reference>